<proteinExistence type="predicted"/>
<dbReference type="AlphaFoldDB" id="A0A6S7F316"/>
<gene>
    <name evidence="1" type="ORF">LMG6000_01889</name>
</gene>
<organism evidence="1 2">
    <name type="scientific">Achromobacter insolitus</name>
    <dbReference type="NCBI Taxonomy" id="217204"/>
    <lineage>
        <taxon>Bacteria</taxon>
        <taxon>Pseudomonadati</taxon>
        <taxon>Pseudomonadota</taxon>
        <taxon>Betaproteobacteria</taxon>
        <taxon>Burkholderiales</taxon>
        <taxon>Alcaligenaceae</taxon>
        <taxon>Achromobacter</taxon>
    </lineage>
</organism>
<evidence type="ECO:0000313" key="2">
    <source>
        <dbReference type="Proteomes" id="UP000494183"/>
    </source>
</evidence>
<accession>A0A6S7F316</accession>
<protein>
    <submittedName>
        <fullName evidence="1">Uncharacterized protein</fullName>
    </submittedName>
</protein>
<evidence type="ECO:0000313" key="1">
    <source>
        <dbReference type="EMBL" id="CAB3930917.1"/>
    </source>
</evidence>
<sequence>MAVETGPSLVPVMVTTTVAVEVAPLGSVMVYEMVLVAVSPTARWPYSLPGVKT</sequence>
<keyword evidence="2" id="KW-1185">Reference proteome</keyword>
<reference evidence="1 2" key="1">
    <citation type="submission" date="2020-04" db="EMBL/GenBank/DDBJ databases">
        <authorList>
            <person name="De Canck E."/>
        </authorList>
    </citation>
    <scope>NUCLEOTIDE SEQUENCE [LARGE SCALE GENOMIC DNA]</scope>
    <source>
        <strain evidence="1 2">LMG 6000</strain>
    </source>
</reference>
<dbReference type="Proteomes" id="UP000494183">
    <property type="component" value="Unassembled WGS sequence"/>
</dbReference>
<name>A0A6S7F316_9BURK</name>
<dbReference type="EMBL" id="CADILH010000003">
    <property type="protein sequence ID" value="CAB3930917.1"/>
    <property type="molecule type" value="Genomic_DNA"/>
</dbReference>